<dbReference type="RefSeq" id="WP_212505956.1">
    <property type="nucleotide sequence ID" value="NZ_CP060696.1"/>
</dbReference>
<organism evidence="2 3">
    <name type="scientific">Caproicibacterium amylolyticum</name>
    <dbReference type="NCBI Taxonomy" id="2766537"/>
    <lineage>
        <taxon>Bacteria</taxon>
        <taxon>Bacillati</taxon>
        <taxon>Bacillota</taxon>
        <taxon>Clostridia</taxon>
        <taxon>Eubacteriales</taxon>
        <taxon>Oscillospiraceae</taxon>
        <taxon>Caproicibacterium</taxon>
    </lineage>
</organism>
<feature type="transmembrane region" description="Helical" evidence="1">
    <location>
        <begin position="182"/>
        <end position="203"/>
    </location>
</feature>
<proteinExistence type="predicted"/>
<dbReference type="KEGG" id="caml:H6X83_07860"/>
<dbReference type="AlphaFoldDB" id="A0A7G9WDX7"/>
<sequence length="206" mass="23191">MEKKLEILDLYEEPEYSEESWQNTQSAIYESRLMPVLNLILAVVFLAPAFTAMSMGRAYWYLYLLFYVLGAAMLTLGIFHLASPILRREGTDLIGVSCGLIPKEHRIPHTALKAIQALPAVGTKKYSKFLRFYVELQPENGKKINLGERHMKEDDAVVLDEYLVPVDLRTKEAEKVTVIRPLLLLELAAAAVGVIGLIVNLVLPLH</sequence>
<evidence type="ECO:0000313" key="3">
    <source>
        <dbReference type="Proteomes" id="UP000516046"/>
    </source>
</evidence>
<protein>
    <submittedName>
        <fullName evidence="2">Uncharacterized protein</fullName>
    </submittedName>
</protein>
<dbReference type="EMBL" id="CP060696">
    <property type="protein sequence ID" value="QNO16889.1"/>
    <property type="molecule type" value="Genomic_DNA"/>
</dbReference>
<name>A0A7G9WDX7_9FIRM</name>
<keyword evidence="1" id="KW-0472">Membrane</keyword>
<evidence type="ECO:0000313" key="2">
    <source>
        <dbReference type="EMBL" id="QNO16889.1"/>
    </source>
</evidence>
<keyword evidence="1" id="KW-1133">Transmembrane helix</keyword>
<keyword evidence="3" id="KW-1185">Reference proteome</keyword>
<dbReference type="Proteomes" id="UP000516046">
    <property type="component" value="Chromosome"/>
</dbReference>
<evidence type="ECO:0000256" key="1">
    <source>
        <dbReference type="SAM" id="Phobius"/>
    </source>
</evidence>
<gene>
    <name evidence="2" type="ORF">H6X83_07860</name>
</gene>
<feature type="transmembrane region" description="Helical" evidence="1">
    <location>
        <begin position="60"/>
        <end position="82"/>
    </location>
</feature>
<accession>A0A7G9WDX7</accession>
<feature type="transmembrane region" description="Helical" evidence="1">
    <location>
        <begin position="36"/>
        <end position="54"/>
    </location>
</feature>
<keyword evidence="1" id="KW-0812">Transmembrane</keyword>
<reference evidence="2 3" key="1">
    <citation type="submission" date="2020-08" db="EMBL/GenBank/DDBJ databases">
        <authorList>
            <person name="Ren C."/>
            <person name="Gu Y."/>
            <person name="Xu Y."/>
        </authorList>
    </citation>
    <scope>NUCLEOTIDE SEQUENCE [LARGE SCALE GENOMIC DNA]</scope>
    <source>
        <strain evidence="2 3">LBM18003</strain>
    </source>
</reference>